<organism evidence="2 3">
    <name type="scientific">Mangrovimonas spongiae</name>
    <dbReference type="NCBI Taxonomy" id="2494697"/>
    <lineage>
        <taxon>Bacteria</taxon>
        <taxon>Pseudomonadati</taxon>
        <taxon>Bacteroidota</taxon>
        <taxon>Flavobacteriia</taxon>
        <taxon>Flavobacteriales</taxon>
        <taxon>Flavobacteriaceae</taxon>
        <taxon>Mangrovimonas</taxon>
    </lineage>
</organism>
<keyword evidence="1" id="KW-1133">Transmembrane helix</keyword>
<feature type="transmembrane region" description="Helical" evidence="1">
    <location>
        <begin position="69"/>
        <end position="90"/>
    </location>
</feature>
<reference evidence="2 3" key="1">
    <citation type="submission" date="2018-12" db="EMBL/GenBank/DDBJ databases">
        <title>Mangrovimonas spongiae sp. nov., a novel member of the genus Mangrovimonas isolated from marine sponge.</title>
        <authorList>
            <person name="Zhuang L."/>
            <person name="Luo L."/>
        </authorList>
    </citation>
    <scope>NUCLEOTIDE SEQUENCE [LARGE SCALE GENOMIC DNA]</scope>
    <source>
        <strain evidence="2 3">HN-E26</strain>
    </source>
</reference>
<dbReference type="OrthoDB" id="9813621at2"/>
<proteinExistence type="predicted"/>
<evidence type="ECO:0000256" key="1">
    <source>
        <dbReference type="SAM" id="Phobius"/>
    </source>
</evidence>
<protein>
    <submittedName>
        <fullName evidence="2">Uncharacterized protein</fullName>
    </submittedName>
</protein>
<gene>
    <name evidence="2" type="ORF">EJA19_09465</name>
</gene>
<dbReference type="Proteomes" id="UP000270620">
    <property type="component" value="Unassembled WGS sequence"/>
</dbReference>
<keyword evidence="1" id="KW-0472">Membrane</keyword>
<dbReference type="AlphaFoldDB" id="A0A3R9MRT9"/>
<comment type="caution">
    <text evidence="2">The sequence shown here is derived from an EMBL/GenBank/DDBJ whole genome shotgun (WGS) entry which is preliminary data.</text>
</comment>
<feature type="transmembrane region" description="Helical" evidence="1">
    <location>
        <begin position="34"/>
        <end position="57"/>
    </location>
</feature>
<keyword evidence="1" id="KW-0812">Transmembrane</keyword>
<keyword evidence="3" id="KW-1185">Reference proteome</keyword>
<sequence>MTINKKRIATILIVISALLLVPLIAMQFNSTVNWSTFDFAIAGIILLAAGLTLEFILSSVNKKRIRNILIILLILFFLLLWAELAVGIFGSPFAGS</sequence>
<dbReference type="EMBL" id="RWBG01000004">
    <property type="protein sequence ID" value="RSK39160.1"/>
    <property type="molecule type" value="Genomic_DNA"/>
</dbReference>
<accession>A0A3R9MRT9</accession>
<name>A0A3R9MRT9_9FLAO</name>
<evidence type="ECO:0000313" key="3">
    <source>
        <dbReference type="Proteomes" id="UP000270620"/>
    </source>
</evidence>
<dbReference type="RefSeq" id="WP_125468134.1">
    <property type="nucleotide sequence ID" value="NZ_RWBG01000004.1"/>
</dbReference>
<feature type="transmembrane region" description="Helical" evidence="1">
    <location>
        <begin position="7"/>
        <end position="28"/>
    </location>
</feature>
<evidence type="ECO:0000313" key="2">
    <source>
        <dbReference type="EMBL" id="RSK39160.1"/>
    </source>
</evidence>